<dbReference type="InterPro" id="IPR027392">
    <property type="entry name" value="TF_Znf"/>
</dbReference>
<evidence type="ECO:0000313" key="2">
    <source>
        <dbReference type="EMBL" id="TGL94040.1"/>
    </source>
</evidence>
<dbReference type="Pfam" id="PF13453">
    <property type="entry name" value="Zn_ribbon_TFIIB"/>
    <property type="match status" value="1"/>
</dbReference>
<name>A0A4Z1A694_9LEPT</name>
<dbReference type="RefSeq" id="WP_135587669.1">
    <property type="nucleotide sequence ID" value="NZ_RQGO01000019.1"/>
</dbReference>
<accession>A0A4Z1A694</accession>
<organism evidence="2 3">
    <name type="scientific">Leptospira congkakensis</name>
    <dbReference type="NCBI Taxonomy" id="2484932"/>
    <lineage>
        <taxon>Bacteria</taxon>
        <taxon>Pseudomonadati</taxon>
        <taxon>Spirochaetota</taxon>
        <taxon>Spirochaetia</taxon>
        <taxon>Leptospirales</taxon>
        <taxon>Leptospiraceae</taxon>
        <taxon>Leptospira</taxon>
    </lineage>
</organism>
<dbReference type="Proteomes" id="UP000298263">
    <property type="component" value="Unassembled WGS sequence"/>
</dbReference>
<comment type="caution">
    <text evidence="2">The sequence shown here is derived from an EMBL/GenBank/DDBJ whole genome shotgun (WGS) entry which is preliminary data.</text>
</comment>
<evidence type="ECO:0000259" key="1">
    <source>
        <dbReference type="Pfam" id="PF13453"/>
    </source>
</evidence>
<dbReference type="AlphaFoldDB" id="A0A4Z1A694"/>
<reference evidence="2" key="1">
    <citation type="journal article" date="2019" name="PLoS Negl. Trop. Dis.">
        <title>Revisiting the worldwide diversity of Leptospira species in the environment.</title>
        <authorList>
            <person name="Vincent A.T."/>
            <person name="Schiettekatte O."/>
            <person name="Bourhy P."/>
            <person name="Veyrier F.J."/>
            <person name="Picardeau M."/>
        </authorList>
    </citation>
    <scope>NUCLEOTIDE SEQUENCE [LARGE SCALE GENOMIC DNA]</scope>
    <source>
        <strain evidence="2">201702422</strain>
    </source>
</reference>
<dbReference type="EMBL" id="RQGP01000010">
    <property type="protein sequence ID" value="TGL94040.1"/>
    <property type="molecule type" value="Genomic_DNA"/>
</dbReference>
<feature type="domain" description="Transcription factor zinc-finger" evidence="1">
    <location>
        <begin position="62"/>
        <end position="103"/>
    </location>
</feature>
<dbReference type="OrthoDB" id="331017at2"/>
<gene>
    <name evidence="2" type="ORF">EHQ69_06115</name>
</gene>
<proteinExistence type="predicted"/>
<evidence type="ECO:0000313" key="3">
    <source>
        <dbReference type="Proteomes" id="UP000298263"/>
    </source>
</evidence>
<protein>
    <recommendedName>
        <fullName evidence="1">Transcription factor zinc-finger domain-containing protein</fullName>
    </recommendedName>
</protein>
<keyword evidence="3" id="KW-1185">Reference proteome</keyword>
<sequence length="150" mass="17677">MIKCPKCNIQLNSIKTNYGKLMICDKCFGHYYFENTLELLFNDSIWKEEKENSNVFRSPLLCPKCKKQMKLHKFSEKYNAVEIDICSDCKILWLDFNEIEDLKLNKKVNKNTLNKTKNTISNTEINYILSITKLDEKLKEAKNIKKAPQN</sequence>